<evidence type="ECO:0000313" key="2">
    <source>
        <dbReference type="Proteomes" id="UP000190890"/>
    </source>
</evidence>
<accession>A0A1S8SXL2</accession>
<proteinExistence type="predicted"/>
<comment type="caution">
    <text evidence="1">The sequence shown here is derived from an EMBL/GenBank/DDBJ whole genome shotgun (WGS) entry which is preliminary data.</text>
</comment>
<evidence type="ECO:0000313" key="1">
    <source>
        <dbReference type="EMBL" id="OOM70005.1"/>
    </source>
</evidence>
<dbReference type="EMBL" id="LZZM01000245">
    <property type="protein sequence ID" value="OOM70005.1"/>
    <property type="molecule type" value="Genomic_DNA"/>
</dbReference>
<sequence length="40" mass="4815">MKRCIRILKNSNRKKVVIKMENPNLKVRYNAPTLIVYLKK</sequence>
<keyword evidence="2" id="KW-1185">Reference proteome</keyword>
<gene>
    <name evidence="1" type="ORF">CLPUN_53370</name>
</gene>
<protein>
    <submittedName>
        <fullName evidence="1">Uncharacterized protein</fullName>
    </submittedName>
</protein>
<dbReference type="AlphaFoldDB" id="A0A1S8SXL2"/>
<organism evidence="1 2">
    <name type="scientific">Clostridium puniceum</name>
    <dbReference type="NCBI Taxonomy" id="29367"/>
    <lineage>
        <taxon>Bacteria</taxon>
        <taxon>Bacillati</taxon>
        <taxon>Bacillota</taxon>
        <taxon>Clostridia</taxon>
        <taxon>Eubacteriales</taxon>
        <taxon>Clostridiaceae</taxon>
        <taxon>Clostridium</taxon>
    </lineage>
</organism>
<reference evidence="1 2" key="1">
    <citation type="submission" date="2016-05" db="EMBL/GenBank/DDBJ databases">
        <title>Microbial solvent formation.</title>
        <authorList>
            <person name="Poehlein A."/>
            <person name="Montoya Solano J.D."/>
            <person name="Flitsch S."/>
            <person name="Krabben P."/>
            <person name="Duerre P."/>
            <person name="Daniel R."/>
        </authorList>
    </citation>
    <scope>NUCLEOTIDE SEQUENCE [LARGE SCALE GENOMIC DNA]</scope>
    <source>
        <strain evidence="1 2">DSM 2619</strain>
    </source>
</reference>
<dbReference type="Proteomes" id="UP000190890">
    <property type="component" value="Unassembled WGS sequence"/>
</dbReference>
<name>A0A1S8SXL2_9CLOT</name>
<dbReference type="STRING" id="29367.CLPUN_53370"/>